<evidence type="ECO:0000256" key="2">
    <source>
        <dbReference type="PROSITE-ProRule" id="PRU00708"/>
    </source>
</evidence>
<dbReference type="GO" id="GO:0009451">
    <property type="term" value="P:RNA modification"/>
    <property type="evidence" value="ECO:0007669"/>
    <property type="project" value="InterPro"/>
</dbReference>
<dbReference type="InterPro" id="IPR011990">
    <property type="entry name" value="TPR-like_helical_dom_sf"/>
</dbReference>
<dbReference type="Pfam" id="PF13041">
    <property type="entry name" value="PPR_2"/>
    <property type="match status" value="1"/>
</dbReference>
<dbReference type="Proteomes" id="UP001058974">
    <property type="component" value="Chromosome 2"/>
</dbReference>
<dbReference type="NCBIfam" id="TIGR00756">
    <property type="entry name" value="PPR"/>
    <property type="match status" value="1"/>
</dbReference>
<dbReference type="Gramene" id="Psat02G0436600-T1">
    <property type="protein sequence ID" value="KAI5438600.1"/>
    <property type="gene ID" value="KIW84_024366"/>
</dbReference>
<dbReference type="EMBL" id="JAMSHJ010000002">
    <property type="protein sequence ID" value="KAI5438600.1"/>
    <property type="molecule type" value="Genomic_DNA"/>
</dbReference>
<reference evidence="3 4" key="1">
    <citation type="journal article" date="2022" name="Nat. Genet.">
        <title>Improved pea reference genome and pan-genome highlight genomic features and evolutionary characteristics.</title>
        <authorList>
            <person name="Yang T."/>
            <person name="Liu R."/>
            <person name="Luo Y."/>
            <person name="Hu S."/>
            <person name="Wang D."/>
            <person name="Wang C."/>
            <person name="Pandey M.K."/>
            <person name="Ge S."/>
            <person name="Xu Q."/>
            <person name="Li N."/>
            <person name="Li G."/>
            <person name="Huang Y."/>
            <person name="Saxena R.K."/>
            <person name="Ji Y."/>
            <person name="Li M."/>
            <person name="Yan X."/>
            <person name="He Y."/>
            <person name="Liu Y."/>
            <person name="Wang X."/>
            <person name="Xiang C."/>
            <person name="Varshney R.K."/>
            <person name="Ding H."/>
            <person name="Gao S."/>
            <person name="Zong X."/>
        </authorList>
    </citation>
    <scope>NUCLEOTIDE SEQUENCE [LARGE SCALE GENOMIC DNA]</scope>
    <source>
        <strain evidence="3 4">cv. Zhongwan 6</strain>
    </source>
</reference>
<dbReference type="InterPro" id="IPR002885">
    <property type="entry name" value="PPR_rpt"/>
</dbReference>
<keyword evidence="4" id="KW-1185">Reference proteome</keyword>
<protein>
    <recommendedName>
        <fullName evidence="5">Pentatricopeptide repeat-containing protein</fullName>
    </recommendedName>
</protein>
<evidence type="ECO:0000313" key="3">
    <source>
        <dbReference type="EMBL" id="KAI5438600.1"/>
    </source>
</evidence>
<dbReference type="Gene3D" id="1.25.40.10">
    <property type="entry name" value="Tetratricopeptide repeat domain"/>
    <property type="match status" value="3"/>
</dbReference>
<dbReference type="AlphaFoldDB" id="A0A9D4YJZ4"/>
<organism evidence="3 4">
    <name type="scientific">Pisum sativum</name>
    <name type="common">Garden pea</name>
    <name type="synonym">Lathyrus oleraceus</name>
    <dbReference type="NCBI Taxonomy" id="3888"/>
    <lineage>
        <taxon>Eukaryota</taxon>
        <taxon>Viridiplantae</taxon>
        <taxon>Streptophyta</taxon>
        <taxon>Embryophyta</taxon>
        <taxon>Tracheophyta</taxon>
        <taxon>Spermatophyta</taxon>
        <taxon>Magnoliopsida</taxon>
        <taxon>eudicotyledons</taxon>
        <taxon>Gunneridae</taxon>
        <taxon>Pentapetalae</taxon>
        <taxon>rosids</taxon>
        <taxon>fabids</taxon>
        <taxon>Fabales</taxon>
        <taxon>Fabaceae</taxon>
        <taxon>Papilionoideae</taxon>
        <taxon>50 kb inversion clade</taxon>
        <taxon>NPAAA clade</taxon>
        <taxon>Hologalegina</taxon>
        <taxon>IRL clade</taxon>
        <taxon>Fabeae</taxon>
        <taxon>Lathyrus</taxon>
    </lineage>
</organism>
<name>A0A9D4YJZ4_PEA</name>
<dbReference type="FunFam" id="1.25.40.10:FF:000396">
    <property type="entry name" value="Pentatricopeptide repeat-containing protein At2g36730"/>
    <property type="match status" value="1"/>
</dbReference>
<dbReference type="PROSITE" id="PS51375">
    <property type="entry name" value="PPR"/>
    <property type="match status" value="1"/>
</dbReference>
<comment type="caution">
    <text evidence="3">The sequence shown here is derived from an EMBL/GenBank/DDBJ whole genome shotgun (WGS) entry which is preliminary data.</text>
</comment>
<sequence length="319" mass="35868">MMQKLFCRTCKHDYMRKSSKSASTYQALESLSRKNGLMEKPTEYVLCNSLSSCAKTMNWHFGVQIHAYTIQSGYEDNLFLSTALVDFYAKCFCIVDARKIFRAMKVHDQAFFLFKEMLGTRIMPNCFTLTSVVNACVGENGVVDCCPSLHVHVVKRGFDTSNFVISSLVDCYASCGRIDDAVLLFNETSEKDTVIYNTMISGYCRNLYNEDALKLFVEMRGKNMSPTDHTVSSILSACSRLAVLVEGKQVHSLVIKMGFENVFVDSTLINIYSKGGDIDEARRVLDQTSWKNTVLLTSMIMGYAQCGRGLEALGFLIIY</sequence>
<dbReference type="PANTHER" id="PTHR24015:SF1753">
    <property type="entry name" value="PPR CONTAINING PLANT-LIKE PROTEIN"/>
    <property type="match status" value="1"/>
</dbReference>
<dbReference type="PANTHER" id="PTHR24015">
    <property type="entry name" value="OS07G0578800 PROTEIN-RELATED"/>
    <property type="match status" value="1"/>
</dbReference>
<gene>
    <name evidence="3" type="ORF">KIW84_024366</name>
</gene>
<proteinExistence type="predicted"/>
<dbReference type="Pfam" id="PF01535">
    <property type="entry name" value="PPR"/>
    <property type="match status" value="3"/>
</dbReference>
<dbReference type="InterPro" id="IPR046960">
    <property type="entry name" value="PPR_At4g14850-like_plant"/>
</dbReference>
<feature type="repeat" description="PPR" evidence="2">
    <location>
        <begin position="192"/>
        <end position="226"/>
    </location>
</feature>
<accession>A0A9D4YJZ4</accession>
<dbReference type="GO" id="GO:0003723">
    <property type="term" value="F:RNA binding"/>
    <property type="evidence" value="ECO:0007669"/>
    <property type="project" value="InterPro"/>
</dbReference>
<evidence type="ECO:0000256" key="1">
    <source>
        <dbReference type="ARBA" id="ARBA00022737"/>
    </source>
</evidence>
<keyword evidence="1" id="KW-0677">Repeat</keyword>
<evidence type="ECO:0000313" key="4">
    <source>
        <dbReference type="Proteomes" id="UP001058974"/>
    </source>
</evidence>
<evidence type="ECO:0008006" key="5">
    <source>
        <dbReference type="Google" id="ProtNLM"/>
    </source>
</evidence>